<comment type="caution">
    <text evidence="3">The sequence shown here is derived from an EMBL/GenBank/DDBJ whole genome shotgun (WGS) entry which is preliminary data.</text>
</comment>
<evidence type="ECO:0000313" key="3">
    <source>
        <dbReference type="EMBL" id="MBB5316820.1"/>
    </source>
</evidence>
<organism evidence="3 4">
    <name type="scientific">Tunturiibacter empetritectus</name>
    <dbReference type="NCBI Taxonomy" id="3069691"/>
    <lineage>
        <taxon>Bacteria</taxon>
        <taxon>Pseudomonadati</taxon>
        <taxon>Acidobacteriota</taxon>
        <taxon>Terriglobia</taxon>
        <taxon>Terriglobales</taxon>
        <taxon>Acidobacteriaceae</taxon>
        <taxon>Tunturiibacter</taxon>
    </lineage>
</organism>
<dbReference type="InterPro" id="IPR002201">
    <property type="entry name" value="Glyco_trans_9"/>
</dbReference>
<dbReference type="GO" id="GO:0008713">
    <property type="term" value="F:ADP-heptose-lipopolysaccharide heptosyltransferase activity"/>
    <property type="evidence" value="ECO:0007669"/>
    <property type="project" value="TreeGrafter"/>
</dbReference>
<keyword evidence="2 3" id="KW-0808">Transferase</keyword>
<accession>A0A7W8IGR0</accession>
<dbReference type="EMBL" id="JACHDY010000002">
    <property type="protein sequence ID" value="MBB5316820.1"/>
    <property type="molecule type" value="Genomic_DNA"/>
</dbReference>
<name>A0A7W8IGR0_9BACT</name>
<dbReference type="PANTHER" id="PTHR30160">
    <property type="entry name" value="TETRAACYLDISACCHARIDE 4'-KINASE-RELATED"/>
    <property type="match status" value="1"/>
</dbReference>
<dbReference type="Pfam" id="PF01075">
    <property type="entry name" value="Glyco_transf_9"/>
    <property type="match status" value="1"/>
</dbReference>
<evidence type="ECO:0000256" key="1">
    <source>
        <dbReference type="ARBA" id="ARBA00022676"/>
    </source>
</evidence>
<reference evidence="3" key="1">
    <citation type="submission" date="2020-08" db="EMBL/GenBank/DDBJ databases">
        <title>Genomic Encyclopedia of Type Strains, Phase IV (KMG-V): Genome sequencing to study the core and pangenomes of soil and plant-associated prokaryotes.</title>
        <authorList>
            <person name="Whitman W."/>
        </authorList>
    </citation>
    <scope>NUCLEOTIDE SEQUENCE [LARGE SCALE GENOMIC DNA]</scope>
    <source>
        <strain evidence="3">M8UP27</strain>
    </source>
</reference>
<dbReference type="PANTHER" id="PTHR30160:SF1">
    <property type="entry name" value="LIPOPOLYSACCHARIDE 1,2-N-ACETYLGLUCOSAMINETRANSFERASE-RELATED"/>
    <property type="match status" value="1"/>
</dbReference>
<gene>
    <name evidence="3" type="ORF">HDF09_001489</name>
</gene>
<keyword evidence="4" id="KW-1185">Reference proteome</keyword>
<dbReference type="GO" id="GO:0009244">
    <property type="term" value="P:lipopolysaccharide core region biosynthetic process"/>
    <property type="evidence" value="ECO:0007669"/>
    <property type="project" value="TreeGrafter"/>
</dbReference>
<proteinExistence type="predicted"/>
<dbReference type="AlphaFoldDB" id="A0A7W8IGR0"/>
<dbReference type="CDD" id="cd03789">
    <property type="entry name" value="GT9_LPS_heptosyltransferase"/>
    <property type="match status" value="1"/>
</dbReference>
<dbReference type="Gene3D" id="3.40.50.2000">
    <property type="entry name" value="Glycogen Phosphorylase B"/>
    <property type="match status" value="2"/>
</dbReference>
<dbReference type="EC" id="2.4.-.-" evidence="3"/>
<keyword evidence="1 3" id="KW-0328">Glycosyltransferase</keyword>
<evidence type="ECO:0000256" key="2">
    <source>
        <dbReference type="ARBA" id="ARBA00022679"/>
    </source>
</evidence>
<dbReference type="GO" id="GO:0005829">
    <property type="term" value="C:cytosol"/>
    <property type="evidence" value="ECO:0007669"/>
    <property type="project" value="TreeGrafter"/>
</dbReference>
<dbReference type="Proteomes" id="UP000568106">
    <property type="component" value="Unassembled WGS sequence"/>
</dbReference>
<sequence length="383" mass="41821">MATELKPSPSLSVATHASAYSRSVLIVRIGAMGDVLHAMPAVAALRQQHPEWVIGWAIEPAWSGLLQSSIDFNRIPQKAGRSDRKPLVDRWHSVPTRAWSKDPFALSTLAEIKMTRRELRMARYDLCVDMQGSIKSAFVGRMAAAPVFAGPENPRETPARWLYTQRIPTTATHVVEQGCELLSAAVGETLRPAAVTLPVDPKAELWCNRLLAQISLTGERFAFLAPTAGWGAKQWPPERYGAVAAALGHAGYHSLVNEAPGHRFADAVVNASEGFATAVPCSIEQMIALQRRAGVVIAGDTGPLHLAATLERPVVGLYGPTDPFRNGPYMPDSSKVRVLRHESSRTDHSRHRETETGLMQISTEEVVEAALELLRDGQDKVRL</sequence>
<protein>
    <submittedName>
        <fullName evidence="3">Heptosyltransferase-1</fullName>
        <ecNumber evidence="3">2.4.-.-</ecNumber>
    </submittedName>
</protein>
<evidence type="ECO:0000313" key="4">
    <source>
        <dbReference type="Proteomes" id="UP000568106"/>
    </source>
</evidence>
<dbReference type="SUPFAM" id="SSF53756">
    <property type="entry name" value="UDP-Glycosyltransferase/glycogen phosphorylase"/>
    <property type="match status" value="1"/>
</dbReference>
<dbReference type="InterPro" id="IPR051199">
    <property type="entry name" value="LPS_LOS_Heptosyltrfase"/>
</dbReference>